<dbReference type="KEGG" id="cyp:PCC8801_3235"/>
<dbReference type="RefSeq" id="WP_012596471.1">
    <property type="nucleotide sequence ID" value="NC_011726.1"/>
</dbReference>
<name>B7JYA8_RIPO1</name>
<evidence type="ECO:0000313" key="2">
    <source>
        <dbReference type="EMBL" id="ACK67210.1"/>
    </source>
</evidence>
<dbReference type="eggNOG" id="COG0790">
    <property type="taxonomic scope" value="Bacteria"/>
</dbReference>
<accession>B7JYA8</accession>
<gene>
    <name evidence="2" type="ordered locus">PCC8801_3235</name>
</gene>
<dbReference type="InterPro" id="IPR018306">
    <property type="entry name" value="Phage_T5_Orf172_DNA-bd"/>
</dbReference>
<feature type="domain" description="Bacteriophage T5 Orf172 DNA-binding" evidence="1">
    <location>
        <begin position="13"/>
        <end position="92"/>
    </location>
</feature>
<dbReference type="EMBL" id="CP001287">
    <property type="protein sequence ID" value="ACK67210.1"/>
    <property type="molecule type" value="Genomic_DNA"/>
</dbReference>
<keyword evidence="3" id="KW-1185">Reference proteome</keyword>
<dbReference type="HOGENOM" id="CLU_1025566_0_0_3"/>
<dbReference type="Pfam" id="PF10544">
    <property type="entry name" value="T5orf172"/>
    <property type="match status" value="1"/>
</dbReference>
<dbReference type="OrthoDB" id="9811665at2"/>
<dbReference type="Proteomes" id="UP000008204">
    <property type="component" value="Chromosome"/>
</dbReference>
<sequence length="223" mass="26233">MKEGYIYILENQSLKDNLIKIGRTTKEPEVRAKELYTTGVPESFSISFACKVGDCILAEKQIHQILENYRHNSKREFFVMSTKIAKENVLEVCKTINLNLGLPIDDIIIRDNSNQSLEDIIEDYNYSEYNIIIADLNYLELESLLENRNLTDIQKNRANIIYNILGDFLNMTCEFFVNGFSEDVHPEREILIWEHIAKSFLNIPTIDDFSKEQTRNKRWKHFR</sequence>
<dbReference type="STRING" id="41431.PCC8801_3235"/>
<evidence type="ECO:0000259" key="1">
    <source>
        <dbReference type="SMART" id="SM00974"/>
    </source>
</evidence>
<proteinExistence type="predicted"/>
<dbReference type="AlphaFoldDB" id="B7JYA8"/>
<protein>
    <recommendedName>
        <fullName evidence="1">Bacteriophage T5 Orf172 DNA-binding domain-containing protein</fullName>
    </recommendedName>
</protein>
<reference evidence="3" key="1">
    <citation type="journal article" date="2011" name="MBio">
        <title>Novel metabolic attributes of the genus Cyanothece, comprising a group of unicellular nitrogen-fixing Cyanobacteria.</title>
        <authorList>
            <person name="Bandyopadhyay A."/>
            <person name="Elvitigala T."/>
            <person name="Welsh E."/>
            <person name="Stockel J."/>
            <person name="Liberton M."/>
            <person name="Min H."/>
            <person name="Sherman L.A."/>
            <person name="Pakrasi H.B."/>
        </authorList>
    </citation>
    <scope>NUCLEOTIDE SEQUENCE [LARGE SCALE GENOMIC DNA]</scope>
    <source>
        <strain evidence="3">PCC 8801</strain>
    </source>
</reference>
<evidence type="ECO:0000313" key="3">
    <source>
        <dbReference type="Proteomes" id="UP000008204"/>
    </source>
</evidence>
<organism evidence="2 3">
    <name type="scientific">Rippkaea orientalis (strain PCC 8801 / RF-1)</name>
    <name type="common">Cyanothece sp. (strain PCC 8801)</name>
    <dbReference type="NCBI Taxonomy" id="41431"/>
    <lineage>
        <taxon>Bacteria</taxon>
        <taxon>Bacillati</taxon>
        <taxon>Cyanobacteriota</taxon>
        <taxon>Cyanophyceae</taxon>
        <taxon>Oscillatoriophycideae</taxon>
        <taxon>Chroococcales</taxon>
        <taxon>Aphanothecaceae</taxon>
        <taxon>Rippkaea</taxon>
        <taxon>Rippkaea orientalis</taxon>
    </lineage>
</organism>
<dbReference type="SMART" id="SM00974">
    <property type="entry name" value="T5orf172"/>
    <property type="match status" value="1"/>
</dbReference>